<accession>A0ACC3C8F5</accession>
<dbReference type="Proteomes" id="UP000798662">
    <property type="component" value="Chromosome 2"/>
</dbReference>
<keyword evidence="2" id="KW-1185">Reference proteome</keyword>
<dbReference type="EMBL" id="CM020619">
    <property type="protein sequence ID" value="KAK1866467.1"/>
    <property type="molecule type" value="Genomic_DNA"/>
</dbReference>
<reference evidence="1" key="1">
    <citation type="submission" date="2019-11" db="EMBL/GenBank/DDBJ databases">
        <title>Nori genome reveals adaptations in red seaweeds to the harsh intertidal environment.</title>
        <authorList>
            <person name="Wang D."/>
            <person name="Mao Y."/>
        </authorList>
    </citation>
    <scope>NUCLEOTIDE SEQUENCE</scope>
    <source>
        <tissue evidence="1">Gametophyte</tissue>
    </source>
</reference>
<organism evidence="1 2">
    <name type="scientific">Pyropia yezoensis</name>
    <name type="common">Susabi-nori</name>
    <name type="synonym">Porphyra yezoensis</name>
    <dbReference type="NCBI Taxonomy" id="2788"/>
    <lineage>
        <taxon>Eukaryota</taxon>
        <taxon>Rhodophyta</taxon>
        <taxon>Bangiophyceae</taxon>
        <taxon>Bangiales</taxon>
        <taxon>Bangiaceae</taxon>
        <taxon>Pyropia</taxon>
    </lineage>
</organism>
<gene>
    <name evidence="1" type="ORF">I4F81_008985</name>
</gene>
<sequence>MAEPTTAQRTRAFAMMVGDWRKAAIASGYTLQRVVVVEGVDPLAPKPTLCIRPALPPGGAAAAGDVTPSHKRVRGVEWAAGGAGGAGLPAAAAEREREAAAAAAAYLPSSDDDSGGRTPAGALASSGGGSASGAGTPATPATGGTGTSGGSTAPKRKGRGSRSGAPKRSHWSDEDHNKLEAGLRKYGWGKFGVIRTEFGLTSRLAASIERYAYRVKKQQPESSLAATWHDSHGKRMRNMENDGAPAFDYLPEGFKPLGAGKRKEATATYIAAAEKAGTLIPSVIIPVEGIMPPPPPAGPAAASSATGASTGEAAAAQGTAAGAAVAPTPGGSGALVMGANGSVVPAGPAAVPVAAGPVAVPPTGWPGAASAAAATAMAAAPAAAAAAAAAIAAAASPAVPPTAPAAGTAATAGAIVP</sequence>
<proteinExistence type="predicted"/>
<protein>
    <submittedName>
        <fullName evidence="1">Uncharacterized protein</fullName>
    </submittedName>
</protein>
<evidence type="ECO:0000313" key="1">
    <source>
        <dbReference type="EMBL" id="KAK1866467.1"/>
    </source>
</evidence>
<comment type="caution">
    <text evidence="1">The sequence shown here is derived from an EMBL/GenBank/DDBJ whole genome shotgun (WGS) entry which is preliminary data.</text>
</comment>
<name>A0ACC3C8F5_PYRYE</name>
<evidence type="ECO:0000313" key="2">
    <source>
        <dbReference type="Proteomes" id="UP000798662"/>
    </source>
</evidence>